<gene>
    <name evidence="3" type="ORF">CSOJ01_07507</name>
</gene>
<dbReference type="Proteomes" id="UP000652219">
    <property type="component" value="Unassembled WGS sequence"/>
</dbReference>
<organism evidence="3 4">
    <name type="scientific">Colletotrichum sojae</name>
    <dbReference type="NCBI Taxonomy" id="2175907"/>
    <lineage>
        <taxon>Eukaryota</taxon>
        <taxon>Fungi</taxon>
        <taxon>Dikarya</taxon>
        <taxon>Ascomycota</taxon>
        <taxon>Pezizomycotina</taxon>
        <taxon>Sordariomycetes</taxon>
        <taxon>Hypocreomycetidae</taxon>
        <taxon>Glomerellales</taxon>
        <taxon>Glomerellaceae</taxon>
        <taxon>Colletotrichum</taxon>
        <taxon>Colletotrichum orchidearum species complex</taxon>
    </lineage>
</organism>
<dbReference type="InterPro" id="IPR056599">
    <property type="entry name" value="AAA_lid_fung"/>
</dbReference>
<dbReference type="PANTHER" id="PTHR46411:SF2">
    <property type="entry name" value="AAA+ ATPASE DOMAIN-CONTAINING PROTEIN"/>
    <property type="match status" value="1"/>
</dbReference>
<feature type="compositionally biased region" description="Basic and acidic residues" evidence="1">
    <location>
        <begin position="16"/>
        <end position="36"/>
    </location>
</feature>
<dbReference type="PANTHER" id="PTHR46411">
    <property type="entry name" value="FAMILY ATPASE, PUTATIVE-RELATED"/>
    <property type="match status" value="1"/>
</dbReference>
<dbReference type="Pfam" id="PF22942">
    <property type="entry name" value="DUF7025"/>
    <property type="match status" value="1"/>
</dbReference>
<evidence type="ECO:0000313" key="3">
    <source>
        <dbReference type="EMBL" id="KAF6808464.1"/>
    </source>
</evidence>
<feature type="region of interest" description="Disordered" evidence="1">
    <location>
        <begin position="12"/>
        <end position="36"/>
    </location>
</feature>
<name>A0A8H6J8H7_9PEZI</name>
<dbReference type="InterPro" id="IPR054289">
    <property type="entry name" value="DUF7025"/>
</dbReference>
<dbReference type="Pfam" id="PF00004">
    <property type="entry name" value="AAA"/>
    <property type="match status" value="1"/>
</dbReference>
<dbReference type="AlphaFoldDB" id="A0A8H6J8H7"/>
<dbReference type="InterPro" id="IPR003959">
    <property type="entry name" value="ATPase_AAA_core"/>
</dbReference>
<keyword evidence="4" id="KW-1185">Reference proteome</keyword>
<evidence type="ECO:0000259" key="2">
    <source>
        <dbReference type="SMART" id="SM00382"/>
    </source>
</evidence>
<proteinExistence type="predicted"/>
<dbReference type="GO" id="GO:0005524">
    <property type="term" value="F:ATP binding"/>
    <property type="evidence" value="ECO:0007669"/>
    <property type="project" value="InterPro"/>
</dbReference>
<protein>
    <submittedName>
        <fullName evidence="3">AAA family ATPase</fullName>
    </submittedName>
</protein>
<dbReference type="InterPro" id="IPR003593">
    <property type="entry name" value="AAA+_ATPase"/>
</dbReference>
<evidence type="ECO:0000256" key="1">
    <source>
        <dbReference type="SAM" id="MobiDB-lite"/>
    </source>
</evidence>
<reference evidence="3 4" key="1">
    <citation type="journal article" date="2020" name="Phytopathology">
        <title>Genome Sequence Resources of Colletotrichum truncatum, C. plurivorum, C. musicola, and C. sojae: Four Species Pathogenic to Soybean (Glycine max).</title>
        <authorList>
            <person name="Rogerio F."/>
            <person name="Boufleur T.R."/>
            <person name="Ciampi-Guillardi M."/>
            <person name="Sukno S.A."/>
            <person name="Thon M.R."/>
            <person name="Massola Junior N.S."/>
            <person name="Baroncelli R."/>
        </authorList>
    </citation>
    <scope>NUCLEOTIDE SEQUENCE [LARGE SCALE GENOMIC DNA]</scope>
    <source>
        <strain evidence="3 4">LFN0009</strain>
    </source>
</reference>
<evidence type="ECO:0000313" key="4">
    <source>
        <dbReference type="Proteomes" id="UP000652219"/>
    </source>
</evidence>
<comment type="caution">
    <text evidence="3">The sequence shown here is derived from an EMBL/GenBank/DDBJ whole genome shotgun (WGS) entry which is preliminary data.</text>
</comment>
<dbReference type="Pfam" id="PF23232">
    <property type="entry name" value="AAA_lid_13"/>
    <property type="match status" value="1"/>
</dbReference>
<feature type="domain" description="AAA+ ATPase" evidence="2">
    <location>
        <begin position="528"/>
        <end position="655"/>
    </location>
</feature>
<dbReference type="Gene3D" id="3.40.50.300">
    <property type="entry name" value="P-loop containing nucleotide triphosphate hydrolases"/>
    <property type="match status" value="1"/>
</dbReference>
<dbReference type="InterPro" id="IPR027417">
    <property type="entry name" value="P-loop_NTPase"/>
</dbReference>
<sequence length="773" mass="88179">MGVTSASLLIRRHSITGRERHRQAESPVRRLQAKEKPPKYRPIVTIDWRAELCDLLNEDPNMTDSELIKAKESAIDTLKEAAILRNSASQTKGPPKYEIIHRIYCHESRTENLFLDKPWVVESGRYGAHLRGSRAIPHLELYLERNKEITFIVYRNFECCGEAPPKTLTYHGRVADSLESDASSFLKTEYMHIISEELSDGLQELAFSALAGIPHPRFDKPHEEEVSYPYLWWFHRRDEIESDIEKLGATSQKHVSVLRDYVRGQLAKEWSTVNLLLDEGRMTAEYIRYLFAPNTILISKTEGSKTHQLRGLSATHWIKIDSLTESSFSARIDATTWDFSGTFQKVEETIAVEDLPEAESNGSFLIQDLVVYPMEYASKDVVEALRKRGQMFWKCRHRNYVSSSRFSDDGIQASSDSRFMVDYGTYTQMHDRDDGAPDDDLGPAIMAQDEPILGDEFFMCLPTSIQGFNMQKKEWVKLEVAFLEDVEWNDQAFEHLVIDAETKELVKAVVTTQLRAEENTDLIYGKGNGLFILLHGGPGTGKTLTAESVAEIARKPLYRVTCGDIGTKAEDVEKYLDTVLLLGKTWGCVVLLDEADVFLEERTLKNLERNALVSVFLRVLEYYDGILILTSNRVGTFDEAFKSRIQLNLRYKNLSEDQRLKIWKNFIDRVEKLDKLRIAGASTVRNSSGRQDLGINADEIRSHIPELAQTNLNGREIRNAISTARQLAVYREQPLGYKHITSVIGEAKKFDEYLKELKQGYSADDISYGQGIR</sequence>
<dbReference type="EMBL" id="WIGN01000117">
    <property type="protein sequence ID" value="KAF6808464.1"/>
    <property type="molecule type" value="Genomic_DNA"/>
</dbReference>
<dbReference type="CDD" id="cd19481">
    <property type="entry name" value="RecA-like_protease"/>
    <property type="match status" value="1"/>
</dbReference>
<dbReference type="SMART" id="SM00382">
    <property type="entry name" value="AAA"/>
    <property type="match status" value="1"/>
</dbReference>
<accession>A0A8H6J8H7</accession>
<dbReference type="SUPFAM" id="SSF52540">
    <property type="entry name" value="P-loop containing nucleoside triphosphate hydrolases"/>
    <property type="match status" value="1"/>
</dbReference>
<dbReference type="GO" id="GO:0016887">
    <property type="term" value="F:ATP hydrolysis activity"/>
    <property type="evidence" value="ECO:0007669"/>
    <property type="project" value="InterPro"/>
</dbReference>